<dbReference type="SUPFAM" id="SSF48371">
    <property type="entry name" value="ARM repeat"/>
    <property type="match status" value="1"/>
</dbReference>
<organism evidence="1 2">
    <name type="scientific">Pseudoalteromonas denitrificans DSM 6059</name>
    <dbReference type="NCBI Taxonomy" id="1123010"/>
    <lineage>
        <taxon>Bacteria</taxon>
        <taxon>Pseudomonadati</taxon>
        <taxon>Pseudomonadota</taxon>
        <taxon>Gammaproteobacteria</taxon>
        <taxon>Alteromonadales</taxon>
        <taxon>Pseudoalteromonadaceae</taxon>
        <taxon>Pseudoalteromonas</taxon>
    </lineage>
</organism>
<reference evidence="1 2" key="1">
    <citation type="submission" date="2016-10" db="EMBL/GenBank/DDBJ databases">
        <authorList>
            <person name="de Groot N.N."/>
        </authorList>
    </citation>
    <scope>NUCLEOTIDE SEQUENCE [LARGE SCALE GENOMIC DNA]</scope>
    <source>
        <strain evidence="1 2">DSM 6059</strain>
    </source>
</reference>
<evidence type="ECO:0000313" key="1">
    <source>
        <dbReference type="EMBL" id="SFC96554.1"/>
    </source>
</evidence>
<gene>
    <name evidence="1" type="ORF">SAMN02745724_03069</name>
</gene>
<sequence length="367" mass="42543">MKNNLSKPAIIRIANVFSTILNDFNKEEFIFQTLSGIDELELKQRVSHIIHILNTHLPNDFYMTSQILLQVKENWDWGEPDDSYNSFAAWPIIDYVSIYGIEYPEISLEVLKNLTCLFSAEFAIRPFIVKYPEYCLSQFKLWINDEDEHVRRLVSEGTRPRLPWGLQLKQFIKDPTPNLPLLDHLKMDKSLYVRRSVANHLNDIAKDNADVVINTCKTWCKSVSKNKELQWLVKHATRTLIKAGHKDAFSLLGYTQDPKIKVSNINLSHNKVEMGKEVSFEFELNSDSDKQQNLVIDYALHFIKANGQQSAKVFKLKTLFLARNETCLLSKKHSFKAISTRKYYIGEHKIEIFINGVSVKTKSFDLV</sequence>
<name>A0A1I1NFR3_9GAMM</name>
<dbReference type="Gene3D" id="1.25.40.290">
    <property type="entry name" value="ARM repeat domains"/>
    <property type="match status" value="1"/>
</dbReference>
<protein>
    <submittedName>
        <fullName evidence="1">3-methyladenine DNA glycosylase AlkC</fullName>
    </submittedName>
</protein>
<dbReference type="Proteomes" id="UP000198862">
    <property type="component" value="Unassembled WGS sequence"/>
</dbReference>
<dbReference type="OrthoDB" id="9797162at2"/>
<dbReference type="EMBL" id="FOLO01000025">
    <property type="protein sequence ID" value="SFC96554.1"/>
    <property type="molecule type" value="Genomic_DNA"/>
</dbReference>
<proteinExistence type="predicted"/>
<evidence type="ECO:0000313" key="2">
    <source>
        <dbReference type="Proteomes" id="UP000198862"/>
    </source>
</evidence>
<dbReference type="AlphaFoldDB" id="A0A1I1NFR3"/>
<keyword evidence="2" id="KW-1185">Reference proteome</keyword>
<dbReference type="STRING" id="1123010.SAMN02745724_03069"/>
<dbReference type="InterPro" id="IPR016024">
    <property type="entry name" value="ARM-type_fold"/>
</dbReference>
<dbReference type="RefSeq" id="WP_091985948.1">
    <property type="nucleotide sequence ID" value="NZ_FOLO01000025.1"/>
</dbReference>
<accession>A0A1I1NFR3</accession>